<keyword evidence="2" id="KW-0472">Membrane</keyword>
<protein>
    <recommendedName>
        <fullName evidence="3">Rhodopsin domain-containing protein</fullName>
    </recommendedName>
</protein>
<feature type="region of interest" description="Disordered" evidence="1">
    <location>
        <begin position="434"/>
        <end position="547"/>
    </location>
</feature>
<organism evidence="4 5">
    <name type="scientific">Periconia digitata</name>
    <dbReference type="NCBI Taxonomy" id="1303443"/>
    <lineage>
        <taxon>Eukaryota</taxon>
        <taxon>Fungi</taxon>
        <taxon>Dikarya</taxon>
        <taxon>Ascomycota</taxon>
        <taxon>Pezizomycotina</taxon>
        <taxon>Dothideomycetes</taxon>
        <taxon>Pleosporomycetidae</taxon>
        <taxon>Pleosporales</taxon>
        <taxon>Massarineae</taxon>
        <taxon>Periconiaceae</taxon>
        <taxon>Periconia</taxon>
    </lineage>
</organism>
<proteinExistence type="predicted"/>
<feature type="transmembrane region" description="Helical" evidence="2">
    <location>
        <begin position="224"/>
        <end position="246"/>
    </location>
</feature>
<feature type="transmembrane region" description="Helical" evidence="2">
    <location>
        <begin position="100"/>
        <end position="124"/>
    </location>
</feature>
<feature type="transmembrane region" description="Helical" evidence="2">
    <location>
        <begin position="65"/>
        <end position="88"/>
    </location>
</feature>
<gene>
    <name evidence="4" type="ORF">PDIGIT_LOCUS5083</name>
</gene>
<evidence type="ECO:0000313" key="5">
    <source>
        <dbReference type="Proteomes" id="UP001152607"/>
    </source>
</evidence>
<dbReference type="PANTHER" id="PTHR38794:SF1">
    <property type="entry name" value="INTEGRAL MEMBRANE PROTEIN"/>
    <property type="match status" value="1"/>
</dbReference>
<evidence type="ECO:0000313" key="4">
    <source>
        <dbReference type="EMBL" id="CAI6332054.1"/>
    </source>
</evidence>
<dbReference type="AlphaFoldDB" id="A0A9W4U9Q2"/>
<keyword evidence="2" id="KW-0812">Transmembrane</keyword>
<feature type="region of interest" description="Disordered" evidence="1">
    <location>
        <begin position="346"/>
        <end position="374"/>
    </location>
</feature>
<feature type="transmembrane region" description="Helical" evidence="2">
    <location>
        <begin position="144"/>
        <end position="165"/>
    </location>
</feature>
<comment type="caution">
    <text evidence="4">The sequence shown here is derived from an EMBL/GenBank/DDBJ whole genome shotgun (WGS) entry which is preliminary data.</text>
</comment>
<dbReference type="EMBL" id="CAOQHR010000003">
    <property type="protein sequence ID" value="CAI6332054.1"/>
    <property type="molecule type" value="Genomic_DNA"/>
</dbReference>
<feature type="compositionally biased region" description="Polar residues" evidence="1">
    <location>
        <begin position="463"/>
        <end position="473"/>
    </location>
</feature>
<dbReference type="Proteomes" id="UP001152607">
    <property type="component" value="Unassembled WGS sequence"/>
</dbReference>
<feature type="transmembrane region" description="Helical" evidence="2">
    <location>
        <begin position="258"/>
        <end position="278"/>
    </location>
</feature>
<sequence>MRYSTWTPGGLTRQLRGRLAGAAPSHDLGSPHRLQLGFEKMYHGSTKIVQRETAPMANRGTIVNVVSWLLLVLSMCTLVARFCMKLSIKNHAKRFGLDDLFIVIAAVFSIGHTVTASIESMQVLGPRIDDLNPSEFVAFRKAEWAGCMLYIANMGCARVSICLLIKKVLPGILPNTAALVFSIFTLLWGVSGILVTAFMCSLPGPWLFLEFLDGKKCIDIVKWVNYLSITNIVTEVLLISIPLVLWNLRTSAGKRFSVSFAFMARLSIVAAVSIQLYYFNRYTLEFTEYWRVVLCVQIAQNLSIITASLPCLSPFIIKILAGSVQTENIRFRGTQKFTMCGLIPPKNNGSKQNEGKISYDPMSSQSSALVNSDGEKKKASDYCRPLATYGLDRSSAHLNSQHFNRFPSNSTIQIADPESPPPKDVFMAPVAIPTYRPTIPHSGNGSQNASHSRNPSKTRAHSRTPSDIPQNLSDVGVLPLIEWDSDSSDPGSGRSSLTRRPDSTYIFNRSKVISVPEESHLREGENQDEYYKKYYPPLPSPKLPPKK</sequence>
<reference evidence="4" key="1">
    <citation type="submission" date="2023-01" db="EMBL/GenBank/DDBJ databases">
        <authorList>
            <person name="Van Ghelder C."/>
            <person name="Rancurel C."/>
        </authorList>
    </citation>
    <scope>NUCLEOTIDE SEQUENCE</scope>
    <source>
        <strain evidence="4">CNCM I-4278</strain>
    </source>
</reference>
<evidence type="ECO:0000256" key="2">
    <source>
        <dbReference type="SAM" id="Phobius"/>
    </source>
</evidence>
<evidence type="ECO:0000259" key="3">
    <source>
        <dbReference type="Pfam" id="PF20684"/>
    </source>
</evidence>
<accession>A0A9W4U9Q2</accession>
<dbReference type="PANTHER" id="PTHR38794">
    <property type="entry name" value="INTEGRAL MEMBRANE PROTEIN"/>
    <property type="match status" value="1"/>
</dbReference>
<evidence type="ECO:0000256" key="1">
    <source>
        <dbReference type="SAM" id="MobiDB-lite"/>
    </source>
</evidence>
<feature type="transmembrane region" description="Helical" evidence="2">
    <location>
        <begin position="177"/>
        <end position="204"/>
    </location>
</feature>
<dbReference type="Pfam" id="PF20684">
    <property type="entry name" value="Fung_rhodopsin"/>
    <property type="match status" value="1"/>
</dbReference>
<keyword evidence="2" id="KW-1133">Transmembrane helix</keyword>
<feature type="compositionally biased region" description="Polar residues" evidence="1">
    <location>
        <begin position="441"/>
        <end position="453"/>
    </location>
</feature>
<name>A0A9W4U9Q2_9PLEO</name>
<dbReference type="OrthoDB" id="3918601at2759"/>
<feature type="compositionally biased region" description="Basic and acidic residues" evidence="1">
    <location>
        <begin position="517"/>
        <end position="532"/>
    </location>
</feature>
<feature type="domain" description="Rhodopsin" evidence="3">
    <location>
        <begin position="81"/>
        <end position="316"/>
    </location>
</feature>
<keyword evidence="5" id="KW-1185">Reference proteome</keyword>
<feature type="compositionally biased region" description="Polar residues" evidence="1">
    <location>
        <begin position="361"/>
        <end position="370"/>
    </location>
</feature>
<feature type="compositionally biased region" description="Pro residues" evidence="1">
    <location>
        <begin position="536"/>
        <end position="547"/>
    </location>
</feature>
<dbReference type="InterPro" id="IPR049326">
    <property type="entry name" value="Rhodopsin_dom_fungi"/>
</dbReference>